<dbReference type="Gene3D" id="3.60.40.10">
    <property type="entry name" value="PPM-type phosphatase domain"/>
    <property type="match status" value="1"/>
</dbReference>
<proteinExistence type="predicted"/>
<dbReference type="PANTHER" id="PTHR43156">
    <property type="entry name" value="STAGE II SPORULATION PROTEIN E-RELATED"/>
    <property type="match status" value="1"/>
</dbReference>
<dbReference type="SMART" id="SM00331">
    <property type="entry name" value="PP2C_SIG"/>
    <property type="match status" value="1"/>
</dbReference>
<dbReference type="InterPro" id="IPR001932">
    <property type="entry name" value="PPM-type_phosphatase-like_dom"/>
</dbReference>
<sequence length="523" mass="55408">MPSGARSEAVLEAVRRAFVGGSPAATGIRPLCPAEARAVLGGRAAVAVTDRAVLADLLPGEEITRAIAVADGDHGTVVYTTERVGDLPALVAAAVEAATADLAATVRRLRGEAVVLDALHSTGRELTAQLDIDRIVQDATDAATKATGAGFGAFFYNLVDEFGESYTLYTISGVPREKFTRFPMPRNTEVFAPTFDGAGTVRSPDITKDARFGKNAPYHGMPAGHLPVCSYLAVPALSPTTGEVLGGFFFGHPEPDRFTARHEYLAEGIAAYAAIALDNARLYERERTLATELSRSMLPVAPPTPGLDVFTRYLPAVTGTKVGGDWFDVIRLPSGGTAFVIGDVVGHGITAATVMGQVRTAIRCYARLELPPSEVLRHVSDLTAGLFGESFVTCFYAVHRPADGTLTYANAGHLPAILIRPGEPPEQIGEALAQPLGVGSAFPQRSTGFPPGADLVLYTDGLVESRTRDLTLGIEWLLAGIPALLAAADLQTAWDKLVQELTRGRHDDDIAVVHVRHRGEDTP</sequence>
<reference evidence="4 5" key="1">
    <citation type="submission" date="2020-10" db="EMBL/GenBank/DDBJ databases">
        <title>Sequencing the genomes of 1000 actinobacteria strains.</title>
        <authorList>
            <person name="Klenk H.-P."/>
        </authorList>
    </citation>
    <scope>NUCLEOTIDE SEQUENCE [LARGE SCALE GENOMIC DNA]</scope>
    <source>
        <strain evidence="4 5">DSM 44653</strain>
    </source>
</reference>
<evidence type="ECO:0000256" key="1">
    <source>
        <dbReference type="ARBA" id="ARBA00022801"/>
    </source>
</evidence>
<dbReference type="InterPro" id="IPR036457">
    <property type="entry name" value="PPM-type-like_dom_sf"/>
</dbReference>
<dbReference type="SUPFAM" id="SSF55781">
    <property type="entry name" value="GAF domain-like"/>
    <property type="match status" value="1"/>
</dbReference>
<dbReference type="EMBL" id="JADBEG010000001">
    <property type="protein sequence ID" value="MBE1493058.1"/>
    <property type="molecule type" value="Genomic_DNA"/>
</dbReference>
<evidence type="ECO:0000313" key="5">
    <source>
        <dbReference type="Proteomes" id="UP000631670"/>
    </source>
</evidence>
<gene>
    <name evidence="4" type="ORF">H4696_000158</name>
</gene>
<dbReference type="SUPFAM" id="SSF81606">
    <property type="entry name" value="PP2C-like"/>
    <property type="match status" value="1"/>
</dbReference>
<dbReference type="Gene3D" id="3.30.450.40">
    <property type="match status" value="1"/>
</dbReference>
<dbReference type="PANTHER" id="PTHR43156:SF2">
    <property type="entry name" value="STAGE II SPORULATION PROTEIN E"/>
    <property type="match status" value="1"/>
</dbReference>
<dbReference type="InterPro" id="IPR029016">
    <property type="entry name" value="GAF-like_dom_sf"/>
</dbReference>
<dbReference type="InterPro" id="IPR052016">
    <property type="entry name" value="Bact_Sigma-Reg"/>
</dbReference>
<dbReference type="Pfam" id="PF07228">
    <property type="entry name" value="SpoIIE"/>
    <property type="match status" value="1"/>
</dbReference>
<dbReference type="Proteomes" id="UP000631670">
    <property type="component" value="Unassembled WGS sequence"/>
</dbReference>
<dbReference type="SMART" id="SM00065">
    <property type="entry name" value="GAF"/>
    <property type="match status" value="1"/>
</dbReference>
<evidence type="ECO:0000259" key="2">
    <source>
        <dbReference type="SMART" id="SM00065"/>
    </source>
</evidence>
<name>A0ABR9HQ49_9PSEU</name>
<evidence type="ECO:0000259" key="3">
    <source>
        <dbReference type="SMART" id="SM00331"/>
    </source>
</evidence>
<keyword evidence="5" id="KW-1185">Reference proteome</keyword>
<dbReference type="InterPro" id="IPR003018">
    <property type="entry name" value="GAF"/>
</dbReference>
<comment type="caution">
    <text evidence="4">The sequence shown here is derived from an EMBL/GenBank/DDBJ whole genome shotgun (WGS) entry which is preliminary data.</text>
</comment>
<protein>
    <recommendedName>
        <fullName evidence="6">GAF domain-containing protein</fullName>
    </recommendedName>
</protein>
<evidence type="ECO:0008006" key="6">
    <source>
        <dbReference type="Google" id="ProtNLM"/>
    </source>
</evidence>
<feature type="domain" description="GAF" evidence="2">
    <location>
        <begin position="131"/>
        <end position="287"/>
    </location>
</feature>
<dbReference type="Pfam" id="PF13185">
    <property type="entry name" value="GAF_2"/>
    <property type="match status" value="1"/>
</dbReference>
<accession>A0ABR9HQ49</accession>
<evidence type="ECO:0000313" key="4">
    <source>
        <dbReference type="EMBL" id="MBE1493058.1"/>
    </source>
</evidence>
<feature type="domain" description="PPM-type phosphatase" evidence="3">
    <location>
        <begin position="307"/>
        <end position="517"/>
    </location>
</feature>
<keyword evidence="1" id="KW-0378">Hydrolase</keyword>
<organism evidence="4 5">
    <name type="scientific">Amycolatopsis lexingtonensis</name>
    <dbReference type="NCBI Taxonomy" id="218822"/>
    <lineage>
        <taxon>Bacteria</taxon>
        <taxon>Bacillati</taxon>
        <taxon>Actinomycetota</taxon>
        <taxon>Actinomycetes</taxon>
        <taxon>Pseudonocardiales</taxon>
        <taxon>Pseudonocardiaceae</taxon>
        <taxon>Amycolatopsis</taxon>
    </lineage>
</organism>
<dbReference type="RefSeq" id="WP_192781980.1">
    <property type="nucleotide sequence ID" value="NZ_JADBEG010000001.1"/>
</dbReference>